<name>A0ABW2RDM8_9BURK</name>
<reference evidence="2" key="1">
    <citation type="journal article" date="2019" name="Int. J. Syst. Evol. Microbiol.">
        <title>The Global Catalogue of Microorganisms (GCM) 10K type strain sequencing project: providing services to taxonomists for standard genome sequencing and annotation.</title>
        <authorList>
            <consortium name="The Broad Institute Genomics Platform"/>
            <consortium name="The Broad Institute Genome Sequencing Center for Infectious Disease"/>
            <person name="Wu L."/>
            <person name="Ma J."/>
        </authorList>
    </citation>
    <scope>NUCLEOTIDE SEQUENCE [LARGE SCALE GENOMIC DNA]</scope>
    <source>
        <strain evidence="2">CCUG 54518</strain>
    </source>
</reference>
<protein>
    <submittedName>
        <fullName evidence="1">Uncharacterized protein</fullName>
    </submittedName>
</protein>
<keyword evidence="2" id="KW-1185">Reference proteome</keyword>
<dbReference type="EMBL" id="JBHTBX010000015">
    <property type="protein sequence ID" value="MFC7436209.1"/>
    <property type="molecule type" value="Genomic_DNA"/>
</dbReference>
<dbReference type="RefSeq" id="WP_382259690.1">
    <property type="nucleotide sequence ID" value="NZ_JBHTBX010000015.1"/>
</dbReference>
<proteinExistence type="predicted"/>
<sequence length="84" mass="10006">MYTNEIRDFLARAPKRCHFDGRGMVYNTAARYRWLASIAQGSIHERINRRAGIVENWLPWKTPPVLSAQRRHERRQRVIAFGRE</sequence>
<organism evidence="1 2">
    <name type="scientific">Hydrogenophaga bisanensis</name>
    <dbReference type="NCBI Taxonomy" id="439611"/>
    <lineage>
        <taxon>Bacteria</taxon>
        <taxon>Pseudomonadati</taxon>
        <taxon>Pseudomonadota</taxon>
        <taxon>Betaproteobacteria</taxon>
        <taxon>Burkholderiales</taxon>
        <taxon>Comamonadaceae</taxon>
        <taxon>Hydrogenophaga</taxon>
    </lineage>
</organism>
<evidence type="ECO:0000313" key="2">
    <source>
        <dbReference type="Proteomes" id="UP001596495"/>
    </source>
</evidence>
<gene>
    <name evidence="1" type="ORF">ACFQNJ_17005</name>
</gene>
<dbReference type="Proteomes" id="UP001596495">
    <property type="component" value="Unassembled WGS sequence"/>
</dbReference>
<evidence type="ECO:0000313" key="1">
    <source>
        <dbReference type="EMBL" id="MFC7436209.1"/>
    </source>
</evidence>
<accession>A0ABW2RDM8</accession>
<comment type="caution">
    <text evidence="1">The sequence shown here is derived from an EMBL/GenBank/DDBJ whole genome shotgun (WGS) entry which is preliminary data.</text>
</comment>